<reference evidence="2" key="1">
    <citation type="journal article" date="2020" name="Stud. Mycol.">
        <title>101 Dothideomycetes genomes: a test case for predicting lifestyles and emergence of pathogens.</title>
        <authorList>
            <person name="Haridas S."/>
            <person name="Albert R."/>
            <person name="Binder M."/>
            <person name="Bloem J."/>
            <person name="Labutti K."/>
            <person name="Salamov A."/>
            <person name="Andreopoulos B."/>
            <person name="Baker S."/>
            <person name="Barry K."/>
            <person name="Bills G."/>
            <person name="Bluhm B."/>
            <person name="Cannon C."/>
            <person name="Castanera R."/>
            <person name="Culley D."/>
            <person name="Daum C."/>
            <person name="Ezra D."/>
            <person name="Gonzalez J."/>
            <person name="Henrissat B."/>
            <person name="Kuo A."/>
            <person name="Liang C."/>
            <person name="Lipzen A."/>
            <person name="Lutzoni F."/>
            <person name="Magnuson J."/>
            <person name="Mondo S."/>
            <person name="Nolan M."/>
            <person name="Ohm R."/>
            <person name="Pangilinan J."/>
            <person name="Park H.-J."/>
            <person name="Ramirez L."/>
            <person name="Alfaro M."/>
            <person name="Sun H."/>
            <person name="Tritt A."/>
            <person name="Yoshinaga Y."/>
            <person name="Zwiers L.-H."/>
            <person name="Turgeon B."/>
            <person name="Goodwin S."/>
            <person name="Spatafora J."/>
            <person name="Crous P."/>
            <person name="Grigoriev I."/>
        </authorList>
    </citation>
    <scope>NUCLEOTIDE SEQUENCE</scope>
    <source>
        <strain evidence="2">CBS 107.79</strain>
    </source>
</reference>
<gene>
    <name evidence="2" type="ORF">BU23DRAFT_575695</name>
</gene>
<dbReference type="Proteomes" id="UP000800036">
    <property type="component" value="Unassembled WGS sequence"/>
</dbReference>
<feature type="region of interest" description="Disordered" evidence="1">
    <location>
        <begin position="1"/>
        <end position="112"/>
    </location>
</feature>
<accession>A0A6A5UTL9</accession>
<feature type="compositionally biased region" description="Basic and acidic residues" evidence="1">
    <location>
        <begin position="46"/>
        <end position="81"/>
    </location>
</feature>
<name>A0A6A5UTL9_9PLEO</name>
<sequence>MTANTDVADNEADHEISGSGRESNDFGSWLNRSHPIANSRIDGASDNEKSDDGDRADGYDRSGAAERDDDWSLPHRERSVSYEKNGYAEKTPFGTLKNLNQDDTASRGSQGK</sequence>
<evidence type="ECO:0000313" key="3">
    <source>
        <dbReference type="Proteomes" id="UP000800036"/>
    </source>
</evidence>
<evidence type="ECO:0000313" key="2">
    <source>
        <dbReference type="EMBL" id="KAF1964437.1"/>
    </source>
</evidence>
<dbReference type="EMBL" id="ML976788">
    <property type="protein sequence ID" value="KAF1964437.1"/>
    <property type="molecule type" value="Genomic_DNA"/>
</dbReference>
<dbReference type="AlphaFoldDB" id="A0A6A5UTL9"/>
<keyword evidence="3" id="KW-1185">Reference proteome</keyword>
<evidence type="ECO:0000256" key="1">
    <source>
        <dbReference type="SAM" id="MobiDB-lite"/>
    </source>
</evidence>
<protein>
    <submittedName>
        <fullName evidence="2">Uncharacterized protein</fullName>
    </submittedName>
</protein>
<feature type="compositionally biased region" description="Polar residues" evidence="1">
    <location>
        <begin position="97"/>
        <end position="112"/>
    </location>
</feature>
<proteinExistence type="predicted"/>
<organism evidence="2 3">
    <name type="scientific">Bimuria novae-zelandiae CBS 107.79</name>
    <dbReference type="NCBI Taxonomy" id="1447943"/>
    <lineage>
        <taxon>Eukaryota</taxon>
        <taxon>Fungi</taxon>
        <taxon>Dikarya</taxon>
        <taxon>Ascomycota</taxon>
        <taxon>Pezizomycotina</taxon>
        <taxon>Dothideomycetes</taxon>
        <taxon>Pleosporomycetidae</taxon>
        <taxon>Pleosporales</taxon>
        <taxon>Massarineae</taxon>
        <taxon>Didymosphaeriaceae</taxon>
        <taxon>Bimuria</taxon>
    </lineage>
</organism>